<gene>
    <name evidence="3" type="ORF">CCH79_00014306</name>
</gene>
<evidence type="ECO:0000256" key="2">
    <source>
        <dbReference type="SAM" id="MobiDB-lite"/>
    </source>
</evidence>
<organism evidence="3 4">
    <name type="scientific">Gambusia affinis</name>
    <name type="common">Western mosquitofish</name>
    <name type="synonym">Heterandria affinis</name>
    <dbReference type="NCBI Taxonomy" id="33528"/>
    <lineage>
        <taxon>Eukaryota</taxon>
        <taxon>Metazoa</taxon>
        <taxon>Chordata</taxon>
        <taxon>Craniata</taxon>
        <taxon>Vertebrata</taxon>
        <taxon>Euteleostomi</taxon>
        <taxon>Actinopterygii</taxon>
        <taxon>Neopterygii</taxon>
        <taxon>Teleostei</taxon>
        <taxon>Neoteleostei</taxon>
        <taxon>Acanthomorphata</taxon>
        <taxon>Ovalentaria</taxon>
        <taxon>Atherinomorphae</taxon>
        <taxon>Cyprinodontiformes</taxon>
        <taxon>Poeciliidae</taxon>
        <taxon>Poeciliinae</taxon>
        <taxon>Gambusia</taxon>
    </lineage>
</organism>
<evidence type="ECO:0000313" key="4">
    <source>
        <dbReference type="Proteomes" id="UP000250572"/>
    </source>
</evidence>
<keyword evidence="4" id="KW-1185">Reference proteome</keyword>
<feature type="non-terminal residue" evidence="3">
    <location>
        <position position="1"/>
    </location>
</feature>
<feature type="region of interest" description="Disordered" evidence="2">
    <location>
        <begin position="102"/>
        <end position="130"/>
    </location>
</feature>
<proteinExistence type="predicted"/>
<protein>
    <submittedName>
        <fullName evidence="3">Uncharacterized protein</fullName>
    </submittedName>
</protein>
<name>A0A315UTJ1_GAMAF</name>
<evidence type="ECO:0000256" key="1">
    <source>
        <dbReference type="SAM" id="Coils"/>
    </source>
</evidence>
<feature type="coiled-coil region" evidence="1">
    <location>
        <begin position="177"/>
        <end position="207"/>
    </location>
</feature>
<comment type="caution">
    <text evidence="3">The sequence shown here is derived from an EMBL/GenBank/DDBJ whole genome shotgun (WGS) entry which is preliminary data.</text>
</comment>
<dbReference type="Proteomes" id="UP000250572">
    <property type="component" value="Unassembled WGS sequence"/>
</dbReference>
<keyword evidence="1" id="KW-0175">Coiled coil</keyword>
<accession>A0A315UTJ1</accession>
<dbReference type="AlphaFoldDB" id="A0A315UTJ1"/>
<evidence type="ECO:0000313" key="3">
    <source>
        <dbReference type="EMBL" id="PWA14678.1"/>
    </source>
</evidence>
<reference evidence="3 4" key="1">
    <citation type="journal article" date="2018" name="G3 (Bethesda)">
        <title>A High-Quality Reference Genome for the Invasive Mosquitofish Gambusia affinis Using a Chicago Library.</title>
        <authorList>
            <person name="Hoffberg S.L."/>
            <person name="Troendle N.J."/>
            <person name="Glenn T.C."/>
            <person name="Mahmud O."/>
            <person name="Louha S."/>
            <person name="Chalopin D."/>
            <person name="Bennetzen J.L."/>
            <person name="Mauricio R."/>
        </authorList>
    </citation>
    <scope>NUCLEOTIDE SEQUENCE [LARGE SCALE GENOMIC DNA]</scope>
    <source>
        <strain evidence="3">NE01/NJP1002.9</strain>
        <tissue evidence="3">Muscle</tissue>
    </source>
</reference>
<sequence length="447" mass="50617">NGSDKRFGNESVVRRPISRDLSRPADPTRSPHEASDTIKRLLDNQNARSLTFRICFDFTVFTVGRSDWCLVLPKSDFADISNCSEIIWKEFMARGSEINMTGVNSDRTGHAAATAQSRSRRRTCLSPRPRRGQIFSTSMRGLCKEEDYAFLGVSGSSTRGSPEDQGALEENWKDTKEARARRRLEGEQQEKERLRAIEDSKKEREQQWRRHIAEVTSSQEKTLQDRRTRLHSFREFQRKVLAEEGGAEGAAVHLLVTRMNLRDEASTTCSPSAKRPTKSMHSSDTTAWKEVNGTTVSHIGIFPFHQYLEWDGKNQPAAVISGHDRRPVMTSPPHYRVTHTRTQTIQLAALHLALGPPPSPAVGPEGRVLYLPRTGKAWAAVVDWLLGLTKRLWMSWNFSFSSCRNRSTRSFFSRLSCSTMVLGTSGITQATMRLRNITRFWEGEGSM</sequence>
<feature type="non-terminal residue" evidence="3">
    <location>
        <position position="447"/>
    </location>
</feature>
<feature type="compositionally biased region" description="Basic residues" evidence="2">
    <location>
        <begin position="118"/>
        <end position="130"/>
    </location>
</feature>
<dbReference type="EMBL" id="NHOQ01002778">
    <property type="protein sequence ID" value="PWA14678.1"/>
    <property type="molecule type" value="Genomic_DNA"/>
</dbReference>
<feature type="region of interest" description="Disordered" evidence="2">
    <location>
        <begin position="1"/>
        <end position="36"/>
    </location>
</feature>
<feature type="region of interest" description="Disordered" evidence="2">
    <location>
        <begin position="266"/>
        <end position="285"/>
    </location>
</feature>